<dbReference type="SUPFAM" id="SSF51215">
    <property type="entry name" value="Regulatory protein AraC"/>
    <property type="match status" value="1"/>
</dbReference>
<sequence>MASKHHLPVIRIQDICIPLKAEVFSIFRHEEQGRASLPQPHKHDFYMLLVVIRGSGTHTIDFTPYPVKAGSVYFLAPGQPHDWKLSPGTKGFQLMFGRDFLTGDTLQWPFFSFSANPHLALPPKPFAAVVRELESILEEYAVADFLSVRIITYRLLALLTMLERFYEDAHPTPNQPPVQRLVKQFLSLLEKHYRENATVEYYAAQLHVTPQYLNIVCRKETGITAGNLIRRRLLLEARRLLTLTTQDVKEIAYELGFSDTSYFSRFFRRYSGQSPLAFRQQFQKVPESPQ</sequence>
<dbReference type="InterPro" id="IPR037923">
    <property type="entry name" value="HTH-like"/>
</dbReference>
<dbReference type="Pfam" id="PF12833">
    <property type="entry name" value="HTH_18"/>
    <property type="match status" value="1"/>
</dbReference>
<feature type="domain" description="HTH araC/xylS-type" evidence="4">
    <location>
        <begin position="183"/>
        <end position="281"/>
    </location>
</feature>
<dbReference type="InterPro" id="IPR020449">
    <property type="entry name" value="Tscrpt_reg_AraC-type_HTH"/>
</dbReference>
<name>A0ABZ2YIR4_9BACT</name>
<dbReference type="InterPro" id="IPR018060">
    <property type="entry name" value="HTH_AraC"/>
</dbReference>
<dbReference type="InterPro" id="IPR009057">
    <property type="entry name" value="Homeodomain-like_sf"/>
</dbReference>
<protein>
    <submittedName>
        <fullName evidence="5">Helix-turn-helix domain-containing protein</fullName>
    </submittedName>
</protein>
<evidence type="ECO:0000256" key="2">
    <source>
        <dbReference type="ARBA" id="ARBA00023125"/>
    </source>
</evidence>
<dbReference type="PANTHER" id="PTHR43280:SF32">
    <property type="entry name" value="TRANSCRIPTIONAL REGULATORY PROTEIN"/>
    <property type="match status" value="1"/>
</dbReference>
<dbReference type="SMART" id="SM00342">
    <property type="entry name" value="HTH_ARAC"/>
    <property type="match status" value="1"/>
</dbReference>
<dbReference type="PRINTS" id="PR00032">
    <property type="entry name" value="HTHARAC"/>
</dbReference>
<evidence type="ECO:0000313" key="5">
    <source>
        <dbReference type="EMBL" id="WZN39600.1"/>
    </source>
</evidence>
<evidence type="ECO:0000256" key="1">
    <source>
        <dbReference type="ARBA" id="ARBA00023015"/>
    </source>
</evidence>
<dbReference type="RefSeq" id="WP_341834578.1">
    <property type="nucleotide sequence ID" value="NZ_CP149822.1"/>
</dbReference>
<dbReference type="SUPFAM" id="SSF46689">
    <property type="entry name" value="Homeodomain-like"/>
    <property type="match status" value="1"/>
</dbReference>
<keyword evidence="2" id="KW-0238">DNA-binding</keyword>
<evidence type="ECO:0000259" key="4">
    <source>
        <dbReference type="PROSITE" id="PS01124"/>
    </source>
</evidence>
<proteinExistence type="predicted"/>
<keyword evidence="3" id="KW-0804">Transcription</keyword>
<accession>A0ABZ2YIR4</accession>
<evidence type="ECO:0000256" key="3">
    <source>
        <dbReference type="ARBA" id="ARBA00023163"/>
    </source>
</evidence>
<dbReference type="PROSITE" id="PS01124">
    <property type="entry name" value="HTH_ARAC_FAMILY_2"/>
    <property type="match status" value="1"/>
</dbReference>
<dbReference type="Gene3D" id="1.10.10.60">
    <property type="entry name" value="Homeodomain-like"/>
    <property type="match status" value="2"/>
</dbReference>
<evidence type="ECO:0000313" key="6">
    <source>
        <dbReference type="Proteomes" id="UP001485459"/>
    </source>
</evidence>
<dbReference type="InterPro" id="IPR014710">
    <property type="entry name" value="RmlC-like_jellyroll"/>
</dbReference>
<keyword evidence="6" id="KW-1185">Reference proteome</keyword>
<dbReference type="EMBL" id="CP149822">
    <property type="protein sequence ID" value="WZN39600.1"/>
    <property type="molecule type" value="Genomic_DNA"/>
</dbReference>
<reference evidence="6" key="1">
    <citation type="submission" date="2024-03" db="EMBL/GenBank/DDBJ databases">
        <title>Chitinophaga horti sp. nov., isolated from garden soil.</title>
        <authorList>
            <person name="Lee D.S."/>
            <person name="Han D.M."/>
            <person name="Baek J.H."/>
            <person name="Choi D.G."/>
            <person name="Jeon J.H."/>
            <person name="Jeon C.O."/>
        </authorList>
    </citation>
    <scope>NUCLEOTIDE SEQUENCE [LARGE SCALE GENOMIC DNA]</scope>
    <source>
        <strain evidence="6">GPA1</strain>
    </source>
</reference>
<dbReference type="Pfam" id="PF02311">
    <property type="entry name" value="AraC_binding"/>
    <property type="match status" value="1"/>
</dbReference>
<dbReference type="Proteomes" id="UP001485459">
    <property type="component" value="Chromosome"/>
</dbReference>
<dbReference type="Gene3D" id="2.60.120.10">
    <property type="entry name" value="Jelly Rolls"/>
    <property type="match status" value="1"/>
</dbReference>
<gene>
    <name evidence="5" type="ORF">WJU16_16490</name>
</gene>
<dbReference type="PANTHER" id="PTHR43280">
    <property type="entry name" value="ARAC-FAMILY TRANSCRIPTIONAL REGULATOR"/>
    <property type="match status" value="1"/>
</dbReference>
<organism evidence="5 6">
    <name type="scientific">Chitinophaga pollutisoli</name>
    <dbReference type="NCBI Taxonomy" id="3133966"/>
    <lineage>
        <taxon>Bacteria</taxon>
        <taxon>Pseudomonadati</taxon>
        <taxon>Bacteroidota</taxon>
        <taxon>Chitinophagia</taxon>
        <taxon>Chitinophagales</taxon>
        <taxon>Chitinophagaceae</taxon>
        <taxon>Chitinophaga</taxon>
    </lineage>
</organism>
<keyword evidence="1" id="KW-0805">Transcription regulation</keyword>
<dbReference type="InterPro" id="IPR003313">
    <property type="entry name" value="AraC-bd"/>
</dbReference>